<gene>
    <name evidence="1" type="ORF">CASFOL_039107</name>
</gene>
<evidence type="ECO:0000313" key="1">
    <source>
        <dbReference type="EMBL" id="KAL3616713.1"/>
    </source>
</evidence>
<dbReference type="Proteomes" id="UP001632038">
    <property type="component" value="Unassembled WGS sequence"/>
</dbReference>
<proteinExistence type="predicted"/>
<dbReference type="EMBL" id="JAVIJP010000087">
    <property type="protein sequence ID" value="KAL3616713.1"/>
    <property type="molecule type" value="Genomic_DNA"/>
</dbReference>
<dbReference type="AlphaFoldDB" id="A0ABD3BHL5"/>
<reference evidence="2" key="1">
    <citation type="journal article" date="2024" name="IScience">
        <title>Strigolactones Initiate the Formation of Haustorium-like Structures in Castilleja.</title>
        <authorList>
            <person name="Buerger M."/>
            <person name="Peterson D."/>
            <person name="Chory J."/>
        </authorList>
    </citation>
    <scope>NUCLEOTIDE SEQUENCE [LARGE SCALE GENOMIC DNA]</scope>
</reference>
<keyword evidence="2" id="KW-1185">Reference proteome</keyword>
<sequence length="98" mass="10979">MLIFGKPAMSLLARVRYHLSHGSFTSHIHSPLVLSPLTGHFSQPARLDDEQEEIKIDQRDSKLYRVGFKGSFKKGVSKEEAEKIIGKMKVVGAIVVME</sequence>
<evidence type="ECO:0000313" key="2">
    <source>
        <dbReference type="Proteomes" id="UP001632038"/>
    </source>
</evidence>
<name>A0ABD3BHL5_9LAMI</name>
<organism evidence="1 2">
    <name type="scientific">Castilleja foliolosa</name>
    <dbReference type="NCBI Taxonomy" id="1961234"/>
    <lineage>
        <taxon>Eukaryota</taxon>
        <taxon>Viridiplantae</taxon>
        <taxon>Streptophyta</taxon>
        <taxon>Embryophyta</taxon>
        <taxon>Tracheophyta</taxon>
        <taxon>Spermatophyta</taxon>
        <taxon>Magnoliopsida</taxon>
        <taxon>eudicotyledons</taxon>
        <taxon>Gunneridae</taxon>
        <taxon>Pentapetalae</taxon>
        <taxon>asterids</taxon>
        <taxon>lamiids</taxon>
        <taxon>Lamiales</taxon>
        <taxon>Orobanchaceae</taxon>
        <taxon>Pedicularideae</taxon>
        <taxon>Castillejinae</taxon>
        <taxon>Castilleja</taxon>
    </lineage>
</organism>
<protein>
    <submittedName>
        <fullName evidence="1">Uncharacterized protein</fullName>
    </submittedName>
</protein>
<accession>A0ABD3BHL5</accession>
<comment type="caution">
    <text evidence="1">The sequence shown here is derived from an EMBL/GenBank/DDBJ whole genome shotgun (WGS) entry which is preliminary data.</text>
</comment>